<evidence type="ECO:0000256" key="5">
    <source>
        <dbReference type="ARBA" id="ARBA00022683"/>
    </source>
</evidence>
<dbReference type="AlphaFoldDB" id="A0A0C9P080"/>
<keyword evidence="5" id="KW-0598">Phosphotransferase system</keyword>
<dbReference type="Proteomes" id="UP000032552">
    <property type="component" value="Unassembled WGS sequence"/>
</dbReference>
<evidence type="ECO:0000313" key="12">
    <source>
        <dbReference type="EMBL" id="GAN37725.1"/>
    </source>
</evidence>
<evidence type="ECO:0000259" key="11">
    <source>
        <dbReference type="PROSITE" id="PS51105"/>
    </source>
</evidence>
<dbReference type="InterPro" id="IPR003352">
    <property type="entry name" value="PTS_EIIC"/>
</dbReference>
<dbReference type="GO" id="GO:0005886">
    <property type="term" value="C:plasma membrane"/>
    <property type="evidence" value="ECO:0007669"/>
    <property type="project" value="UniProtKB-SubCell"/>
</dbReference>
<dbReference type="Pfam" id="PF02378">
    <property type="entry name" value="PTS_EIIC"/>
    <property type="match status" value="1"/>
</dbReference>
<protein>
    <recommendedName>
        <fullName evidence="9">Permease IIC component</fullName>
    </recommendedName>
</protein>
<feature type="domain" description="PTS EIIC type-3" evidence="11">
    <location>
        <begin position="12"/>
        <end position="432"/>
    </location>
</feature>
<evidence type="ECO:0000313" key="13">
    <source>
        <dbReference type="Proteomes" id="UP000032552"/>
    </source>
</evidence>
<keyword evidence="2 9" id="KW-0813">Transport</keyword>
<sequence length="454" mass="49132">MDSSNNKLFKFMNNHLMGPMGKLASFRIVRGVMAAGMASIPFTIVGSMFLIINVLPQSFPALVGIWKGSFDKVANLYMLANGATMGILALYFCLVFGYEYTRIQAQEEKIDINPLNGALLSMMAFFMCIPELVFKGGTATLVTEITKDNKIIDGYAIAGGVTRLGTTGIFTAIIMSIIAVKLYAWFVKKNIVVSMPDTVPAGVSRSFTALIPTAAIALTVIIINGILMAFNTDIYKIVAIPFGFVTNLTSTWVGLMFVYFIMHALWIVGIHGATIVTSFLTPIVLSNMQLNQKGANIPFAGEFNNCFVTIGGSGATLGMVIFIAFFAKSAQLGALGKASVVPAFFNINEPILFGMPVVYNPYTAIPFFLAPMASMSMAYFAISMHWVKPMIAQPAWPTPLGLSGFIGTAGDWRAIVLAFVCALVAFLIWFPFIKFYDGKLYKDEQAKGAAEAAA</sequence>
<comment type="caution">
    <text evidence="12">The sequence shown here is derived from an EMBL/GenBank/DDBJ whole genome shotgun (WGS) entry which is preliminary data.</text>
</comment>
<dbReference type="GO" id="GO:0009401">
    <property type="term" value="P:phosphoenolpyruvate-dependent sugar phosphotransferase system"/>
    <property type="evidence" value="ECO:0007669"/>
    <property type="project" value="UniProtKB-KW"/>
</dbReference>
<dbReference type="NCBIfam" id="TIGR00410">
    <property type="entry name" value="lacE"/>
    <property type="match status" value="1"/>
</dbReference>
<evidence type="ECO:0000256" key="9">
    <source>
        <dbReference type="PIRNR" id="PIRNR006351"/>
    </source>
</evidence>
<feature type="transmembrane region" description="Helical" evidence="10">
    <location>
        <begin position="206"/>
        <end position="230"/>
    </location>
</feature>
<dbReference type="RefSeq" id="WP_045624573.1">
    <property type="nucleotide sequence ID" value="NZ_BAYM01000247.1"/>
</dbReference>
<reference evidence="13" key="1">
    <citation type="submission" date="2014-05" db="EMBL/GenBank/DDBJ databases">
        <title>Whole genome sequencing of Lactobacillus casei NRIC0644.</title>
        <authorList>
            <person name="Atarashi H."/>
            <person name="Yoshida Y."/>
            <person name="Fujimura S."/>
            <person name="Tanaka N."/>
            <person name="Shiwa Y."/>
            <person name="Yoshikawa H."/>
            <person name="Okada S."/>
            <person name="Nakagawa J."/>
        </authorList>
    </citation>
    <scope>NUCLEOTIDE SEQUENCE [LARGE SCALE GENOMIC DNA]</scope>
    <source>
        <strain evidence="13">NRIC0644</strain>
    </source>
</reference>
<keyword evidence="8 9" id="KW-0472">Membrane</keyword>
<accession>A0A0C9P080</accession>
<dbReference type="PANTHER" id="PTHR33989">
    <property type="match status" value="1"/>
</dbReference>
<feature type="transmembrane region" description="Helical" evidence="10">
    <location>
        <begin position="28"/>
        <end position="55"/>
    </location>
</feature>
<dbReference type="PROSITE" id="PS51105">
    <property type="entry name" value="PTS_EIIC_TYPE_3"/>
    <property type="match status" value="1"/>
</dbReference>
<evidence type="ECO:0000256" key="1">
    <source>
        <dbReference type="ARBA" id="ARBA00004651"/>
    </source>
</evidence>
<comment type="subcellular location">
    <subcellularLocation>
        <location evidence="1">Cell membrane</location>
        <topology evidence="1">Multi-pass membrane protein</topology>
    </subcellularLocation>
</comment>
<dbReference type="InterPro" id="IPR004796">
    <property type="entry name" value="PTS_IIC_cello"/>
</dbReference>
<proteinExistence type="predicted"/>
<evidence type="ECO:0000256" key="7">
    <source>
        <dbReference type="ARBA" id="ARBA00022989"/>
    </source>
</evidence>
<evidence type="ECO:0000256" key="10">
    <source>
        <dbReference type="SAM" id="Phobius"/>
    </source>
</evidence>
<dbReference type="InterPro" id="IPR004501">
    <property type="entry name" value="PTS_EIIC_3"/>
</dbReference>
<feature type="transmembrane region" description="Helical" evidence="10">
    <location>
        <begin position="362"/>
        <end position="382"/>
    </location>
</feature>
<feature type="transmembrane region" description="Helical" evidence="10">
    <location>
        <begin position="237"/>
        <end position="259"/>
    </location>
</feature>
<feature type="transmembrane region" description="Helical" evidence="10">
    <location>
        <begin position="118"/>
        <end position="143"/>
    </location>
</feature>
<dbReference type="NCBIfam" id="NF007157">
    <property type="entry name" value="PRK09592.1"/>
    <property type="match status" value="1"/>
</dbReference>
<comment type="function">
    <text evidence="9">The phosphoenolpyruvate-dependent sugar phosphotransferase system (PTS), a major carbohydrate active -transport system, catalyzes the phosphorylation of incoming sugar substrates concomitant with their translocation across the cell membrane.</text>
</comment>
<dbReference type="PANTHER" id="PTHR33989:SF8">
    <property type="entry name" value="PERMEASE IIC COMPONENT"/>
    <property type="match status" value="1"/>
</dbReference>
<feature type="transmembrane region" description="Helical" evidence="10">
    <location>
        <begin position="414"/>
        <end position="433"/>
    </location>
</feature>
<dbReference type="EMBL" id="BAYM01000247">
    <property type="protein sequence ID" value="GAN37725.1"/>
    <property type="molecule type" value="Genomic_DNA"/>
</dbReference>
<dbReference type="InterPro" id="IPR051088">
    <property type="entry name" value="PTS_Sugar-EIIC/EIIB"/>
</dbReference>
<keyword evidence="6 10" id="KW-0812">Transmembrane</keyword>
<dbReference type="PIRSF" id="PIRSF006351">
    <property type="entry name" value="PTS_EIIC-Cellobiose"/>
    <property type="match status" value="1"/>
</dbReference>
<dbReference type="GO" id="GO:0008982">
    <property type="term" value="F:protein-N(PI)-phosphohistidine-sugar phosphotransferase activity"/>
    <property type="evidence" value="ECO:0007669"/>
    <property type="project" value="UniProtKB-UniRule"/>
</dbReference>
<feature type="transmembrane region" description="Helical" evidence="10">
    <location>
        <begin position="306"/>
        <end position="327"/>
    </location>
</feature>
<gene>
    <name evidence="12" type="ORF">LC0644_2314</name>
</gene>
<feature type="transmembrane region" description="Helical" evidence="10">
    <location>
        <begin position="76"/>
        <end position="98"/>
    </location>
</feature>
<evidence type="ECO:0000256" key="8">
    <source>
        <dbReference type="ARBA" id="ARBA00023136"/>
    </source>
</evidence>
<keyword evidence="3 9" id="KW-1003">Cell membrane</keyword>
<evidence type="ECO:0000256" key="6">
    <source>
        <dbReference type="ARBA" id="ARBA00022692"/>
    </source>
</evidence>
<evidence type="ECO:0000256" key="2">
    <source>
        <dbReference type="ARBA" id="ARBA00022448"/>
    </source>
</evidence>
<feature type="transmembrane region" description="Helical" evidence="10">
    <location>
        <begin position="164"/>
        <end position="186"/>
    </location>
</feature>
<keyword evidence="4 9" id="KW-0762">Sugar transport</keyword>
<dbReference type="GO" id="GO:1901264">
    <property type="term" value="P:carbohydrate derivative transport"/>
    <property type="evidence" value="ECO:0007669"/>
    <property type="project" value="TreeGrafter"/>
</dbReference>
<feature type="transmembrane region" description="Helical" evidence="10">
    <location>
        <begin position="265"/>
        <end position="285"/>
    </location>
</feature>
<evidence type="ECO:0000256" key="4">
    <source>
        <dbReference type="ARBA" id="ARBA00022597"/>
    </source>
</evidence>
<organism evidence="12 13">
    <name type="scientific">Lacticaseibacillus paracasei NRIC 0644</name>
    <dbReference type="NCBI Taxonomy" id="1435038"/>
    <lineage>
        <taxon>Bacteria</taxon>
        <taxon>Bacillati</taxon>
        <taxon>Bacillota</taxon>
        <taxon>Bacilli</taxon>
        <taxon>Lactobacillales</taxon>
        <taxon>Lactobacillaceae</taxon>
        <taxon>Lacticaseibacillus</taxon>
    </lineage>
</organism>
<evidence type="ECO:0000256" key="3">
    <source>
        <dbReference type="ARBA" id="ARBA00022475"/>
    </source>
</evidence>
<keyword evidence="7 10" id="KW-1133">Transmembrane helix</keyword>
<name>A0A0C9P080_LACPA</name>